<evidence type="ECO:0000256" key="6">
    <source>
        <dbReference type="ARBA" id="ARBA00022927"/>
    </source>
</evidence>
<evidence type="ECO:0000256" key="1">
    <source>
        <dbReference type="ARBA" id="ARBA00004448"/>
    </source>
</evidence>
<dbReference type="PANTHER" id="PTHR28021:SF1">
    <property type="entry name" value="PRESEQUENCE TRANSLOCATED-ASSOCIATED MOTOR SUBUNIT PAM17, MITOCHONDRIAL"/>
    <property type="match status" value="1"/>
</dbReference>
<keyword evidence="11 12" id="KW-0472">Membrane</keyword>
<comment type="similarity">
    <text evidence="2 12">Belongs to the PAM17 family.</text>
</comment>
<keyword evidence="6 12" id="KW-0653">Protein transport</keyword>
<feature type="compositionally biased region" description="Low complexity" evidence="13">
    <location>
        <begin position="298"/>
        <end position="307"/>
    </location>
</feature>
<sequence>MGDATVRITQAVSVLVLLPLLYTMISSTTPHSSCAESESSSSEKAEPADDALIKPARSFILLVLCWLLAFYPFYSKMNASFGPSRICHTCVITPQDFGNVEKMCTAHVSSITKAEDALMTAFEMLSYIPLSVFILGRILWLGLEKHHHNSKLYTTSLDWCREHVSEKAKRRSRIGCLVAIPLLACGLLWTVLRAQQFQQQLSKTTGSGDSDAQWTFGQVVAVTVFAPVIVECWSAYQDGRQQDEGTGGSVDMSTKASFSTAARPLEQLRITTPTSRPAIVCRIPPQRFAPTTVAIRNASSAPATSPTPGSPNPSSSPPADVLTWNRFFDLRRKRRYINLAASMVTAFASVMAIGPVVAQQDLDTWGAQVSGLDPFIVLGMSGVAIAAGGWLCGPSLGSGMFSLWAGRRGWNTAIAQKEKKFFAHIVKHRADPASSSPQNPIPDYYGEKIGSVKDYRRWLKDQRAFTLKNKNLV</sequence>
<keyword evidence="7" id="KW-0809">Transit peptide</keyword>
<evidence type="ECO:0000256" key="13">
    <source>
        <dbReference type="SAM" id="MobiDB-lite"/>
    </source>
</evidence>
<evidence type="ECO:0000256" key="10">
    <source>
        <dbReference type="ARBA" id="ARBA00023128"/>
    </source>
</evidence>
<keyword evidence="3 12" id="KW-0813">Transport</keyword>
<evidence type="ECO:0000256" key="5">
    <source>
        <dbReference type="ARBA" id="ARBA00022792"/>
    </source>
</evidence>
<evidence type="ECO:0000256" key="4">
    <source>
        <dbReference type="ARBA" id="ARBA00022692"/>
    </source>
</evidence>
<dbReference type="AlphaFoldDB" id="A0AAV9JKJ8"/>
<dbReference type="InterPro" id="IPR013875">
    <property type="entry name" value="Pam17"/>
</dbReference>
<evidence type="ECO:0000256" key="2">
    <source>
        <dbReference type="ARBA" id="ARBA00006837"/>
    </source>
</evidence>
<comment type="function">
    <text evidence="12">Component of the PAM complex, a complex required for the translocation of transit peptide-containing proteins from the inner membrane into the mitochondrial matrix in an ATP-dependent manner.</text>
</comment>
<dbReference type="Pfam" id="PF08566">
    <property type="entry name" value="Pam17"/>
    <property type="match status" value="1"/>
</dbReference>
<reference evidence="14 15" key="1">
    <citation type="submission" date="2021-11" db="EMBL/GenBank/DDBJ databases">
        <title>Black yeast isolated from Biological Soil Crust.</title>
        <authorList>
            <person name="Kurbessoian T."/>
        </authorList>
    </citation>
    <scope>NUCLEOTIDE SEQUENCE [LARGE SCALE GENOMIC DNA]</scope>
    <source>
        <strain evidence="14 15">CCFEE 5522</strain>
    </source>
</reference>
<keyword evidence="5 12" id="KW-0999">Mitochondrion inner membrane</keyword>
<keyword evidence="15" id="KW-1185">Reference proteome</keyword>
<keyword evidence="9 12" id="KW-0811">Translocation</keyword>
<name>A0AAV9JKJ8_9PEZI</name>
<dbReference type="PANTHER" id="PTHR28021">
    <property type="entry name" value="PRESEQUENCE TRANSLOCATED-ASSOCIATED MOTOR SUBUNIT PAM17, MITOCHONDRIAL"/>
    <property type="match status" value="1"/>
</dbReference>
<feature type="transmembrane region" description="Helical" evidence="12">
    <location>
        <begin position="174"/>
        <end position="192"/>
    </location>
</feature>
<dbReference type="Proteomes" id="UP001324427">
    <property type="component" value="Unassembled WGS sequence"/>
</dbReference>
<evidence type="ECO:0000256" key="11">
    <source>
        <dbReference type="ARBA" id="ARBA00023136"/>
    </source>
</evidence>
<organism evidence="14 15">
    <name type="scientific">Oleoguttula mirabilis</name>
    <dbReference type="NCBI Taxonomy" id="1507867"/>
    <lineage>
        <taxon>Eukaryota</taxon>
        <taxon>Fungi</taxon>
        <taxon>Dikarya</taxon>
        <taxon>Ascomycota</taxon>
        <taxon>Pezizomycotina</taxon>
        <taxon>Dothideomycetes</taxon>
        <taxon>Dothideomycetidae</taxon>
        <taxon>Mycosphaerellales</taxon>
        <taxon>Teratosphaeriaceae</taxon>
        <taxon>Oleoguttula</taxon>
    </lineage>
</organism>
<evidence type="ECO:0000256" key="9">
    <source>
        <dbReference type="ARBA" id="ARBA00023010"/>
    </source>
</evidence>
<keyword evidence="4 12" id="KW-0812">Transmembrane</keyword>
<dbReference type="EMBL" id="JAVFHQ010000016">
    <property type="protein sequence ID" value="KAK4546027.1"/>
    <property type="molecule type" value="Genomic_DNA"/>
</dbReference>
<feature type="transmembrane region" description="Helical" evidence="12">
    <location>
        <begin position="336"/>
        <end position="354"/>
    </location>
</feature>
<evidence type="ECO:0000256" key="3">
    <source>
        <dbReference type="ARBA" id="ARBA00022448"/>
    </source>
</evidence>
<feature type="transmembrane region" description="Helical" evidence="12">
    <location>
        <begin position="56"/>
        <end position="74"/>
    </location>
</feature>
<keyword evidence="8 12" id="KW-1133">Transmembrane helix</keyword>
<evidence type="ECO:0000313" key="14">
    <source>
        <dbReference type="EMBL" id="KAK4546027.1"/>
    </source>
</evidence>
<comment type="subunit">
    <text evidence="12">Component of the PAM complex.</text>
</comment>
<protein>
    <recommendedName>
        <fullName evidence="12">Presequence translocated-associated motor subunit PAM17</fullName>
    </recommendedName>
</protein>
<proteinExistence type="inferred from homology"/>
<comment type="caution">
    <text evidence="14">The sequence shown here is derived from an EMBL/GenBank/DDBJ whole genome shotgun (WGS) entry which is preliminary data.</text>
</comment>
<comment type="subcellular location">
    <subcellularLocation>
        <location evidence="1 12">Mitochondrion inner membrane</location>
        <topology evidence="1 12">Multi-pass membrane protein</topology>
    </subcellularLocation>
</comment>
<evidence type="ECO:0000256" key="7">
    <source>
        <dbReference type="ARBA" id="ARBA00022946"/>
    </source>
</evidence>
<feature type="transmembrane region" description="Helical" evidence="12">
    <location>
        <begin position="124"/>
        <end position="143"/>
    </location>
</feature>
<evidence type="ECO:0000313" key="15">
    <source>
        <dbReference type="Proteomes" id="UP001324427"/>
    </source>
</evidence>
<gene>
    <name evidence="14" type="ORF">LTR36_002164</name>
</gene>
<dbReference type="GO" id="GO:0001405">
    <property type="term" value="C:PAM complex, Tim23 associated import motor"/>
    <property type="evidence" value="ECO:0007669"/>
    <property type="project" value="UniProtKB-UniRule"/>
</dbReference>
<evidence type="ECO:0000256" key="8">
    <source>
        <dbReference type="ARBA" id="ARBA00022989"/>
    </source>
</evidence>
<comment type="caution">
    <text evidence="12">Lacks conserved residue(s) required for the propagation of feature annotation.</text>
</comment>
<accession>A0AAV9JKJ8</accession>
<dbReference type="GO" id="GO:0030150">
    <property type="term" value="P:protein import into mitochondrial matrix"/>
    <property type="evidence" value="ECO:0007669"/>
    <property type="project" value="UniProtKB-UniRule"/>
</dbReference>
<keyword evidence="10 12" id="KW-0496">Mitochondrion</keyword>
<feature type="transmembrane region" description="Helical" evidence="12">
    <location>
        <begin position="212"/>
        <end position="230"/>
    </location>
</feature>
<feature type="region of interest" description="Disordered" evidence="13">
    <location>
        <begin position="298"/>
        <end position="318"/>
    </location>
</feature>
<evidence type="ECO:0000256" key="12">
    <source>
        <dbReference type="RuleBase" id="RU367146"/>
    </source>
</evidence>